<comment type="caution">
    <text evidence="1">The sequence shown here is derived from an EMBL/GenBank/DDBJ whole genome shotgun (WGS) entry which is preliminary data.</text>
</comment>
<reference evidence="1 2" key="1">
    <citation type="journal article" date="2021" name="Elife">
        <title>Chloroplast acquisition without the gene transfer in kleptoplastic sea slugs, Plakobranchus ocellatus.</title>
        <authorList>
            <person name="Maeda T."/>
            <person name="Takahashi S."/>
            <person name="Yoshida T."/>
            <person name="Shimamura S."/>
            <person name="Takaki Y."/>
            <person name="Nagai Y."/>
            <person name="Toyoda A."/>
            <person name="Suzuki Y."/>
            <person name="Arimoto A."/>
            <person name="Ishii H."/>
            <person name="Satoh N."/>
            <person name="Nishiyama T."/>
            <person name="Hasebe M."/>
            <person name="Maruyama T."/>
            <person name="Minagawa J."/>
            <person name="Obokata J."/>
            <person name="Shigenobu S."/>
        </authorList>
    </citation>
    <scope>NUCLEOTIDE SEQUENCE [LARGE SCALE GENOMIC DNA]</scope>
</reference>
<name>A0AAV4B9Z6_9GAST</name>
<evidence type="ECO:0000313" key="1">
    <source>
        <dbReference type="EMBL" id="GFO16237.1"/>
    </source>
</evidence>
<dbReference type="AlphaFoldDB" id="A0AAV4B9Z6"/>
<dbReference type="Proteomes" id="UP000735302">
    <property type="component" value="Unassembled WGS sequence"/>
</dbReference>
<keyword evidence="2" id="KW-1185">Reference proteome</keyword>
<evidence type="ECO:0000313" key="2">
    <source>
        <dbReference type="Proteomes" id="UP000735302"/>
    </source>
</evidence>
<proteinExistence type="predicted"/>
<gene>
    <name evidence="1" type="ORF">PoB_004274200</name>
</gene>
<protein>
    <submittedName>
        <fullName evidence="1">Uncharacterized protein</fullName>
    </submittedName>
</protein>
<sequence>MCLSYRYWLGFLHIASPQQGDLRLSGTLSGQSVGDEARTRDTEVPTDLRADALFTVPLMPLVTRNKDGGQCVVLAIALF</sequence>
<organism evidence="1 2">
    <name type="scientific">Plakobranchus ocellatus</name>
    <dbReference type="NCBI Taxonomy" id="259542"/>
    <lineage>
        <taxon>Eukaryota</taxon>
        <taxon>Metazoa</taxon>
        <taxon>Spiralia</taxon>
        <taxon>Lophotrochozoa</taxon>
        <taxon>Mollusca</taxon>
        <taxon>Gastropoda</taxon>
        <taxon>Heterobranchia</taxon>
        <taxon>Euthyneura</taxon>
        <taxon>Panpulmonata</taxon>
        <taxon>Sacoglossa</taxon>
        <taxon>Placobranchoidea</taxon>
        <taxon>Plakobranchidae</taxon>
        <taxon>Plakobranchus</taxon>
    </lineage>
</organism>
<dbReference type="EMBL" id="BLXT01004654">
    <property type="protein sequence ID" value="GFO16237.1"/>
    <property type="molecule type" value="Genomic_DNA"/>
</dbReference>
<accession>A0AAV4B9Z6</accession>